<accession>A0ABS6BK53</accession>
<comment type="caution">
    <text evidence="3">The sequence shown here is derived from an EMBL/GenBank/DDBJ whole genome shotgun (WGS) entry which is preliminary data.</text>
</comment>
<keyword evidence="4" id="KW-1185">Reference proteome</keyword>
<feature type="compositionally biased region" description="Low complexity" evidence="1">
    <location>
        <begin position="97"/>
        <end position="129"/>
    </location>
</feature>
<keyword evidence="2" id="KW-0732">Signal</keyword>
<reference evidence="3 4" key="1">
    <citation type="submission" date="2021-06" db="EMBL/GenBank/DDBJ databases">
        <title>Sphingomonas sp. XMGL2, whole genome shotgun sequencing project.</title>
        <authorList>
            <person name="Zhao G."/>
            <person name="Shen L."/>
        </authorList>
    </citation>
    <scope>NUCLEOTIDE SEQUENCE [LARGE SCALE GENOMIC DNA]</scope>
    <source>
        <strain evidence="3 4">XMGL2</strain>
    </source>
</reference>
<evidence type="ECO:0000256" key="1">
    <source>
        <dbReference type="SAM" id="MobiDB-lite"/>
    </source>
</evidence>
<sequence>MHRQIILAGLLILPAMASAQLNGAGRVGGTVGAGAPGGTVGSGVPGGSIAGTANAGVGGAVNSTVNGTRTTTPDAMSQGAAGSGLRVDNRSNLVRPGASVGTNAGGATVTTPATGQGADINAATGASTPSAPPPR</sequence>
<gene>
    <name evidence="3" type="ORF">KOF26_09030</name>
</gene>
<organism evidence="3 4">
    <name type="scientific">Sphingomonas quercus</name>
    <dbReference type="NCBI Taxonomy" id="2842451"/>
    <lineage>
        <taxon>Bacteria</taxon>
        <taxon>Pseudomonadati</taxon>
        <taxon>Pseudomonadota</taxon>
        <taxon>Alphaproteobacteria</taxon>
        <taxon>Sphingomonadales</taxon>
        <taxon>Sphingomonadaceae</taxon>
        <taxon>Sphingomonas</taxon>
    </lineage>
</organism>
<proteinExistence type="predicted"/>
<feature type="chain" id="PRO_5046347369" evidence="2">
    <location>
        <begin position="20"/>
        <end position="135"/>
    </location>
</feature>
<name>A0ABS6BK53_9SPHN</name>
<evidence type="ECO:0000313" key="3">
    <source>
        <dbReference type="EMBL" id="MBU3078007.1"/>
    </source>
</evidence>
<feature type="signal peptide" evidence="2">
    <location>
        <begin position="1"/>
        <end position="19"/>
    </location>
</feature>
<feature type="compositionally biased region" description="Low complexity" evidence="1">
    <location>
        <begin position="50"/>
        <end position="68"/>
    </location>
</feature>
<dbReference type="RefSeq" id="WP_216323474.1">
    <property type="nucleotide sequence ID" value="NZ_JAHKRT010000004.1"/>
</dbReference>
<feature type="compositionally biased region" description="Gly residues" evidence="1">
    <location>
        <begin position="33"/>
        <end position="49"/>
    </location>
</feature>
<dbReference type="Proteomes" id="UP000776276">
    <property type="component" value="Unassembled WGS sequence"/>
</dbReference>
<feature type="region of interest" description="Disordered" evidence="1">
    <location>
        <begin position="33"/>
        <end position="135"/>
    </location>
</feature>
<dbReference type="EMBL" id="JAHKRT010000004">
    <property type="protein sequence ID" value="MBU3078007.1"/>
    <property type="molecule type" value="Genomic_DNA"/>
</dbReference>
<protein>
    <submittedName>
        <fullName evidence="3">Uncharacterized protein</fullName>
    </submittedName>
</protein>
<evidence type="ECO:0000313" key="4">
    <source>
        <dbReference type="Proteomes" id="UP000776276"/>
    </source>
</evidence>
<evidence type="ECO:0000256" key="2">
    <source>
        <dbReference type="SAM" id="SignalP"/>
    </source>
</evidence>